<dbReference type="Gene3D" id="3.90.550.10">
    <property type="entry name" value="Spore Coat Polysaccharide Biosynthesis Protein SpsA, Chain A"/>
    <property type="match status" value="1"/>
</dbReference>
<proteinExistence type="predicted"/>
<organism evidence="8 9">
    <name type="scientific">Paramagnetospirillum kuznetsovii</name>
    <dbReference type="NCBI Taxonomy" id="2053833"/>
    <lineage>
        <taxon>Bacteria</taxon>
        <taxon>Pseudomonadati</taxon>
        <taxon>Pseudomonadota</taxon>
        <taxon>Alphaproteobacteria</taxon>
        <taxon>Rhodospirillales</taxon>
        <taxon>Magnetospirillaceae</taxon>
        <taxon>Paramagnetospirillum</taxon>
    </lineage>
</organism>
<keyword evidence="6 8" id="KW-0012">Acyltransferase</keyword>
<dbReference type="RefSeq" id="WP_112146610.1">
    <property type="nucleotide sequence ID" value="NZ_PGTO01000016.1"/>
</dbReference>
<comment type="subcellular location">
    <subcellularLocation>
        <location evidence="1">Cell inner membrane</location>
    </subcellularLocation>
</comment>
<evidence type="ECO:0000313" key="9">
    <source>
        <dbReference type="Proteomes" id="UP000251075"/>
    </source>
</evidence>
<keyword evidence="4 8" id="KW-0808">Transferase</keyword>
<dbReference type="Proteomes" id="UP000251075">
    <property type="component" value="Unassembled WGS sequence"/>
</dbReference>
<dbReference type="CDD" id="cd04179">
    <property type="entry name" value="DPM_DPG-synthase_like"/>
    <property type="match status" value="1"/>
</dbReference>
<dbReference type="EMBL" id="PGTO01000016">
    <property type="protein sequence ID" value="RAU20816.1"/>
    <property type="molecule type" value="Genomic_DNA"/>
</dbReference>
<dbReference type="GO" id="GO:0016746">
    <property type="term" value="F:acyltransferase activity"/>
    <property type="evidence" value="ECO:0007669"/>
    <property type="project" value="UniProtKB-KW"/>
</dbReference>
<dbReference type="InterPro" id="IPR029044">
    <property type="entry name" value="Nucleotide-diphossugar_trans"/>
</dbReference>
<dbReference type="CDD" id="cd07984">
    <property type="entry name" value="LPLAT_LABLAT-like"/>
    <property type="match status" value="1"/>
</dbReference>
<dbReference type="InterPro" id="IPR001173">
    <property type="entry name" value="Glyco_trans_2-like"/>
</dbReference>
<evidence type="ECO:0000313" key="8">
    <source>
        <dbReference type="EMBL" id="RAU20816.1"/>
    </source>
</evidence>
<dbReference type="OrthoDB" id="9808633at2"/>
<dbReference type="Pfam" id="PF03279">
    <property type="entry name" value="Lip_A_acyltrans"/>
    <property type="match status" value="1"/>
</dbReference>
<keyword evidence="9" id="KW-1185">Reference proteome</keyword>
<name>A0A364NUS4_9PROT</name>
<keyword evidence="3" id="KW-0997">Cell inner membrane</keyword>
<evidence type="ECO:0000256" key="1">
    <source>
        <dbReference type="ARBA" id="ARBA00004533"/>
    </source>
</evidence>
<dbReference type="PANTHER" id="PTHR30606:SF9">
    <property type="entry name" value="LIPID A BIOSYNTHESIS LAUROYLTRANSFERASE"/>
    <property type="match status" value="1"/>
</dbReference>
<evidence type="ECO:0000256" key="4">
    <source>
        <dbReference type="ARBA" id="ARBA00022679"/>
    </source>
</evidence>
<gene>
    <name evidence="8" type="ORF">CU669_16210</name>
</gene>
<keyword evidence="2" id="KW-1003">Cell membrane</keyword>
<keyword evidence="5" id="KW-0472">Membrane</keyword>
<accession>A0A364NUS4</accession>
<protein>
    <submittedName>
        <fullName evidence="8">Acyltransferase</fullName>
    </submittedName>
</protein>
<feature type="domain" description="Glycosyltransferase 2-like" evidence="7">
    <location>
        <begin position="5"/>
        <end position="132"/>
    </location>
</feature>
<dbReference type="SUPFAM" id="SSF53448">
    <property type="entry name" value="Nucleotide-diphospho-sugar transferases"/>
    <property type="match status" value="1"/>
</dbReference>
<reference evidence="8 9" key="1">
    <citation type="submission" date="2017-11" db="EMBL/GenBank/DDBJ databases">
        <title>Draft genome sequence of magnetotactic bacterium Magnetospirillum kuznetsovii LBB-42.</title>
        <authorList>
            <person name="Grouzdev D.S."/>
            <person name="Rysina M.S."/>
            <person name="Baslerov R.V."/>
            <person name="Koziaeva V."/>
        </authorList>
    </citation>
    <scope>NUCLEOTIDE SEQUENCE [LARGE SCALE GENOMIC DNA]</scope>
    <source>
        <strain evidence="8 9">LBB-42</strain>
    </source>
</reference>
<evidence type="ECO:0000259" key="7">
    <source>
        <dbReference type="Pfam" id="PF00535"/>
    </source>
</evidence>
<evidence type="ECO:0000256" key="6">
    <source>
        <dbReference type="ARBA" id="ARBA00023315"/>
    </source>
</evidence>
<comment type="caution">
    <text evidence="8">The sequence shown here is derived from an EMBL/GenBank/DDBJ whole genome shotgun (WGS) entry which is preliminary data.</text>
</comment>
<dbReference type="GO" id="GO:0005886">
    <property type="term" value="C:plasma membrane"/>
    <property type="evidence" value="ECO:0007669"/>
    <property type="project" value="UniProtKB-SubCell"/>
</dbReference>
<dbReference type="GO" id="GO:0009247">
    <property type="term" value="P:glycolipid biosynthetic process"/>
    <property type="evidence" value="ECO:0007669"/>
    <property type="project" value="UniProtKB-ARBA"/>
</dbReference>
<evidence type="ECO:0000256" key="2">
    <source>
        <dbReference type="ARBA" id="ARBA00022475"/>
    </source>
</evidence>
<dbReference type="AlphaFoldDB" id="A0A364NUS4"/>
<dbReference type="PANTHER" id="PTHR30606">
    <property type="entry name" value="LIPID A BIOSYNTHESIS LAUROYL ACYLTRANSFERASE"/>
    <property type="match status" value="1"/>
</dbReference>
<evidence type="ECO:0000256" key="5">
    <source>
        <dbReference type="ARBA" id="ARBA00023136"/>
    </source>
</evidence>
<dbReference type="Pfam" id="PF00535">
    <property type="entry name" value="Glycos_transf_2"/>
    <property type="match status" value="1"/>
</dbReference>
<dbReference type="InterPro" id="IPR004960">
    <property type="entry name" value="LipA_acyltrans"/>
</dbReference>
<evidence type="ECO:0000256" key="3">
    <source>
        <dbReference type="ARBA" id="ARBA00022519"/>
    </source>
</evidence>
<sequence>MKFCAVIPSHDHWKALPAIVARLRDEGLPVFIMDDGSKAEAAAAIKALHDPAQGVVVARLAVNGGKGVAVLAGFALAVEGGYSHAVQVDADGQHDLDALPRLLEAARANPAAVVSGAPVYDGTVPKGRQIGRWITHLWVFVETLSLRITDSMCGFRVYPLSPCMDLLAKERVGQRMDFDTDIIVRLFWRGVAPVMIPVKVTYPSDNTSNFHVWKDNARISWMHTKLVFHMLTHLPSVLANRPPVIGGSHWAKLGERGALWGLRFVALSYRVLGRAACAWVMAPIVAYFFATGTSQRRASRHYLARALGRQPGLVDGLRHAMSFAGRALDAFAAWTGAIGPDAMSVDDPARLAAMVADPRGALLVVSHHGNAELSHALMDPCIRRRLTVLVHTRHAENYNRLLARHRGEAAARMIQVTEIGPETAIMLRDCIERGEWVAMAGDRVPVLSAGRTVRVPFLGAEAEFSQGPWLLAGLLGCPVHLLFCRRDRPGHWRLALEPFAAKVELVRGHREAAMAELAARYARRLERECREEPWQWYNFFDFWAGGQAR</sequence>